<gene>
    <name evidence="6" type="ORF">SAMN02927928_2827</name>
</gene>
<organism evidence="6 7">
    <name type="scientific">Asticcacaulis taihuensis</name>
    <dbReference type="NCBI Taxonomy" id="260084"/>
    <lineage>
        <taxon>Bacteria</taxon>
        <taxon>Pseudomonadati</taxon>
        <taxon>Pseudomonadota</taxon>
        <taxon>Alphaproteobacteria</taxon>
        <taxon>Caulobacterales</taxon>
        <taxon>Caulobacteraceae</taxon>
        <taxon>Asticcacaulis</taxon>
    </lineage>
</organism>
<keyword evidence="3" id="KW-0804">Transcription</keyword>
<evidence type="ECO:0000256" key="4">
    <source>
        <dbReference type="PROSITE-ProRule" id="PRU00335"/>
    </source>
</evidence>
<dbReference type="Pfam" id="PF00440">
    <property type="entry name" value="TetR_N"/>
    <property type="match status" value="1"/>
</dbReference>
<protein>
    <submittedName>
        <fullName evidence="6">Transcriptional regulator, TetR family</fullName>
    </submittedName>
</protein>
<keyword evidence="1" id="KW-0805">Transcription regulation</keyword>
<keyword evidence="7" id="KW-1185">Reference proteome</keyword>
<dbReference type="PANTHER" id="PTHR47506:SF1">
    <property type="entry name" value="HTH-TYPE TRANSCRIPTIONAL REGULATOR YJDC"/>
    <property type="match status" value="1"/>
</dbReference>
<dbReference type="RefSeq" id="WP_090649259.1">
    <property type="nucleotide sequence ID" value="NZ_CBCRYE010000003.1"/>
</dbReference>
<dbReference type="PANTHER" id="PTHR47506">
    <property type="entry name" value="TRANSCRIPTIONAL REGULATORY PROTEIN"/>
    <property type="match status" value="1"/>
</dbReference>
<evidence type="ECO:0000313" key="6">
    <source>
        <dbReference type="EMBL" id="SCW71324.1"/>
    </source>
</evidence>
<evidence type="ECO:0000256" key="3">
    <source>
        <dbReference type="ARBA" id="ARBA00023163"/>
    </source>
</evidence>
<dbReference type="SUPFAM" id="SSF48498">
    <property type="entry name" value="Tetracyclin repressor-like, C-terminal domain"/>
    <property type="match status" value="1"/>
</dbReference>
<dbReference type="Gene3D" id="1.10.357.10">
    <property type="entry name" value="Tetracycline Repressor, domain 2"/>
    <property type="match status" value="1"/>
</dbReference>
<dbReference type="InterPro" id="IPR036271">
    <property type="entry name" value="Tet_transcr_reg_TetR-rel_C_sf"/>
</dbReference>
<evidence type="ECO:0000256" key="2">
    <source>
        <dbReference type="ARBA" id="ARBA00023125"/>
    </source>
</evidence>
<reference evidence="7" key="1">
    <citation type="submission" date="2016-10" db="EMBL/GenBank/DDBJ databases">
        <authorList>
            <person name="Varghese N."/>
            <person name="Submissions S."/>
        </authorList>
    </citation>
    <scope>NUCLEOTIDE SEQUENCE [LARGE SCALE GENOMIC DNA]</scope>
    <source>
        <strain evidence="7">CGMCC 1.3431</strain>
    </source>
</reference>
<dbReference type="EMBL" id="FMTS01000005">
    <property type="protein sequence ID" value="SCW71324.1"/>
    <property type="molecule type" value="Genomic_DNA"/>
</dbReference>
<dbReference type="InterPro" id="IPR001647">
    <property type="entry name" value="HTH_TetR"/>
</dbReference>
<evidence type="ECO:0000256" key="1">
    <source>
        <dbReference type="ARBA" id="ARBA00023015"/>
    </source>
</evidence>
<dbReference type="InterPro" id="IPR009057">
    <property type="entry name" value="Homeodomain-like_sf"/>
</dbReference>
<name>A0A1G4SQ20_9CAUL</name>
<dbReference type="Proteomes" id="UP000199150">
    <property type="component" value="Unassembled WGS sequence"/>
</dbReference>
<dbReference type="OrthoDB" id="9795242at2"/>
<evidence type="ECO:0000313" key="7">
    <source>
        <dbReference type="Proteomes" id="UP000199150"/>
    </source>
</evidence>
<keyword evidence="2 4" id="KW-0238">DNA-binding</keyword>
<dbReference type="AlphaFoldDB" id="A0A1G4SQ20"/>
<sequence length="234" mass="25724">MDDLKTIDLPDVTCGGQAADPQACACEAPRKRGRPRAFDPDAVLETVLEMFWMRGFANTSLDDISAATGVSRPSLAATFGDKEALYLKAMERYRNGISTKLDTVLQCTGRDGSLRDIINRYFDVMISSYTGETEASETEECLGCAFMCTALNEAPRHESIMSVLQGTIEEFDARFERFFTKAQELGHIGSNQDPKVMSQMITSLTSSLAVRARAGASREDLQKIVDATTSFLFP</sequence>
<accession>A0A1G4SQ20</accession>
<dbReference type="SUPFAM" id="SSF46689">
    <property type="entry name" value="Homeodomain-like"/>
    <property type="match status" value="1"/>
</dbReference>
<feature type="domain" description="HTH tetR-type" evidence="5">
    <location>
        <begin position="37"/>
        <end position="97"/>
    </location>
</feature>
<dbReference type="GO" id="GO:0003677">
    <property type="term" value="F:DNA binding"/>
    <property type="evidence" value="ECO:0007669"/>
    <property type="project" value="UniProtKB-UniRule"/>
</dbReference>
<dbReference type="STRING" id="260084.SAMN02927928_2827"/>
<evidence type="ECO:0000259" key="5">
    <source>
        <dbReference type="PROSITE" id="PS50977"/>
    </source>
</evidence>
<dbReference type="Gene3D" id="1.10.10.60">
    <property type="entry name" value="Homeodomain-like"/>
    <property type="match status" value="1"/>
</dbReference>
<dbReference type="PROSITE" id="PS50977">
    <property type="entry name" value="HTH_TETR_2"/>
    <property type="match status" value="1"/>
</dbReference>
<proteinExistence type="predicted"/>
<feature type="DNA-binding region" description="H-T-H motif" evidence="4">
    <location>
        <begin position="60"/>
        <end position="79"/>
    </location>
</feature>